<dbReference type="EMBL" id="JAGQLN010000005">
    <property type="protein sequence ID" value="MCA9376610.1"/>
    <property type="molecule type" value="Genomic_DNA"/>
</dbReference>
<feature type="region of interest" description="Disordered" evidence="1">
    <location>
        <begin position="1"/>
        <end position="77"/>
    </location>
</feature>
<accession>A0A955KXX6</accession>
<proteinExistence type="predicted"/>
<evidence type="ECO:0000313" key="2">
    <source>
        <dbReference type="EMBL" id="MCA9376610.1"/>
    </source>
</evidence>
<evidence type="ECO:0000313" key="3">
    <source>
        <dbReference type="Proteomes" id="UP000741282"/>
    </source>
</evidence>
<feature type="compositionally biased region" description="Basic and acidic residues" evidence="1">
    <location>
        <begin position="52"/>
        <end position="63"/>
    </location>
</feature>
<gene>
    <name evidence="2" type="ORF">KC685_01685</name>
</gene>
<dbReference type="AlphaFoldDB" id="A0A955KXX6"/>
<feature type="compositionally biased region" description="Polar residues" evidence="1">
    <location>
        <begin position="1"/>
        <end position="10"/>
    </location>
</feature>
<reference evidence="2" key="2">
    <citation type="journal article" date="2021" name="Microbiome">
        <title>Successional dynamics and alternative stable states in a saline activated sludge microbial community over 9 years.</title>
        <authorList>
            <person name="Wang Y."/>
            <person name="Ye J."/>
            <person name="Ju F."/>
            <person name="Liu L."/>
            <person name="Boyd J.A."/>
            <person name="Deng Y."/>
            <person name="Parks D.H."/>
            <person name="Jiang X."/>
            <person name="Yin X."/>
            <person name="Woodcroft B.J."/>
            <person name="Tyson G.W."/>
            <person name="Hugenholtz P."/>
            <person name="Polz M.F."/>
            <person name="Zhang T."/>
        </authorList>
    </citation>
    <scope>NUCLEOTIDE SEQUENCE</scope>
    <source>
        <strain evidence="2">HKST-UBA17</strain>
    </source>
</reference>
<sequence length="77" mass="8567">MTPKTPTTEGTGHLRFDEKLPHDVIELTKSIQSSAEANLPRPVPHNTDPADEAMRRTKLDENKPWSPPSFDSGQSDD</sequence>
<comment type="caution">
    <text evidence="2">The sequence shown here is derived from an EMBL/GenBank/DDBJ whole genome shotgun (WGS) entry which is preliminary data.</text>
</comment>
<protein>
    <submittedName>
        <fullName evidence="2">Uncharacterized protein</fullName>
    </submittedName>
</protein>
<feature type="compositionally biased region" description="Basic and acidic residues" evidence="1">
    <location>
        <begin position="12"/>
        <end position="26"/>
    </location>
</feature>
<dbReference type="Proteomes" id="UP000741282">
    <property type="component" value="Unassembled WGS sequence"/>
</dbReference>
<organism evidence="2 3">
    <name type="scientific">Candidatus Dojkabacteria bacterium</name>
    <dbReference type="NCBI Taxonomy" id="2099670"/>
    <lineage>
        <taxon>Bacteria</taxon>
        <taxon>Candidatus Dojkabacteria</taxon>
    </lineage>
</organism>
<evidence type="ECO:0000256" key="1">
    <source>
        <dbReference type="SAM" id="MobiDB-lite"/>
    </source>
</evidence>
<reference evidence="2" key="1">
    <citation type="submission" date="2020-04" db="EMBL/GenBank/DDBJ databases">
        <authorList>
            <person name="Zhang T."/>
        </authorList>
    </citation>
    <scope>NUCLEOTIDE SEQUENCE</scope>
    <source>
        <strain evidence="2">HKST-UBA17</strain>
    </source>
</reference>
<name>A0A955KXX6_9BACT</name>